<keyword evidence="3" id="KW-1185">Reference proteome</keyword>
<reference evidence="3" key="1">
    <citation type="journal article" date="2019" name="Int. J. Syst. Evol. Microbiol.">
        <title>The Global Catalogue of Microorganisms (GCM) 10K type strain sequencing project: providing services to taxonomists for standard genome sequencing and annotation.</title>
        <authorList>
            <consortium name="The Broad Institute Genomics Platform"/>
            <consortium name="The Broad Institute Genome Sequencing Center for Infectious Disease"/>
            <person name="Wu L."/>
            <person name="Ma J."/>
        </authorList>
    </citation>
    <scope>NUCLEOTIDE SEQUENCE [LARGE SCALE GENOMIC DNA]</scope>
    <source>
        <strain evidence="3">JCM 18541</strain>
    </source>
</reference>
<evidence type="ECO:0000313" key="3">
    <source>
        <dbReference type="Proteomes" id="UP001500187"/>
    </source>
</evidence>
<evidence type="ECO:0000313" key="2">
    <source>
        <dbReference type="EMBL" id="GAA4800259.1"/>
    </source>
</evidence>
<name>A0ABP9BXY6_9MICC</name>
<gene>
    <name evidence="2" type="ORF">GCM10023352_20350</name>
</gene>
<dbReference type="Gene3D" id="3.40.50.300">
    <property type="entry name" value="P-loop containing nucleotide triphosphate hydrolases"/>
    <property type="match status" value="1"/>
</dbReference>
<feature type="domain" description="AAA" evidence="1">
    <location>
        <begin position="2"/>
        <end position="173"/>
    </location>
</feature>
<evidence type="ECO:0000259" key="1">
    <source>
        <dbReference type="Pfam" id="PF13614"/>
    </source>
</evidence>
<comment type="caution">
    <text evidence="2">The sequence shown here is derived from an EMBL/GenBank/DDBJ whole genome shotgun (WGS) entry which is preliminary data.</text>
</comment>
<protein>
    <submittedName>
        <fullName evidence="2">ParA family protein</fullName>
    </submittedName>
</protein>
<dbReference type="InterPro" id="IPR025669">
    <property type="entry name" value="AAA_dom"/>
</dbReference>
<dbReference type="InterPro" id="IPR027417">
    <property type="entry name" value="P-loop_NTPase"/>
</dbReference>
<dbReference type="Pfam" id="PF13614">
    <property type="entry name" value="AAA_31"/>
    <property type="match status" value="1"/>
</dbReference>
<organism evidence="2 3">
    <name type="scientific">Rothia endophytica</name>
    <dbReference type="NCBI Taxonomy" id="1324766"/>
    <lineage>
        <taxon>Bacteria</taxon>
        <taxon>Bacillati</taxon>
        <taxon>Actinomycetota</taxon>
        <taxon>Actinomycetes</taxon>
        <taxon>Micrococcales</taxon>
        <taxon>Micrococcaceae</taxon>
        <taxon>Rothia</taxon>
    </lineage>
</organism>
<accession>A0ABP9BXY6</accession>
<sequence>MGKTSVTLGLASAAQASGFRVLVIDLDPHGDASTGLGVSSQQGRDIASLLLEPRETGIDDELVASSWVSLGSLGNASSTGLDAGVWVIRGSARSTALESLDSQVTLPLLSNLLGGVSDSFDLILIDCPPTLGRLTEMAWAASDRVISVAEPSLFSVAGSERTLRAIARFEANTEYAVNSASIVVNKVRDSDPEHDYRTEEMRTLFGDLVASTTLPDAPILQRIQGAAYPVHYWPEAEAQPLASAFTHLLQGLFPQQA</sequence>
<dbReference type="EMBL" id="BAABKP010000006">
    <property type="protein sequence ID" value="GAA4800259.1"/>
    <property type="molecule type" value="Genomic_DNA"/>
</dbReference>
<dbReference type="Proteomes" id="UP001500187">
    <property type="component" value="Unassembled WGS sequence"/>
</dbReference>
<proteinExistence type="predicted"/>
<dbReference type="CDD" id="cd02042">
    <property type="entry name" value="ParAB_family"/>
    <property type="match status" value="1"/>
</dbReference>
<dbReference type="PANTHER" id="PTHR13696">
    <property type="entry name" value="P-LOOP CONTAINING NUCLEOSIDE TRIPHOSPHATE HYDROLASE"/>
    <property type="match status" value="1"/>
</dbReference>
<dbReference type="PANTHER" id="PTHR13696:SF52">
    <property type="entry name" value="PARA FAMILY PROTEIN CT_582"/>
    <property type="match status" value="1"/>
</dbReference>
<dbReference type="SUPFAM" id="SSF52540">
    <property type="entry name" value="P-loop containing nucleoside triphosphate hydrolases"/>
    <property type="match status" value="1"/>
</dbReference>
<dbReference type="InterPro" id="IPR050678">
    <property type="entry name" value="DNA_Partitioning_ATPase"/>
</dbReference>